<evidence type="ECO:0000256" key="4">
    <source>
        <dbReference type="ARBA" id="ARBA00022777"/>
    </source>
</evidence>
<feature type="transmembrane region" description="Helical" evidence="8">
    <location>
        <begin position="412"/>
        <end position="432"/>
    </location>
</feature>
<feature type="coiled-coil region" evidence="6">
    <location>
        <begin position="117"/>
        <end position="149"/>
    </location>
</feature>
<dbReference type="EC" id="2.7.13.3" evidence="2"/>
<accession>A0ABU2CSS1</accession>
<dbReference type="InterPro" id="IPR036890">
    <property type="entry name" value="HATPase_C_sf"/>
</dbReference>
<dbReference type="GO" id="GO:0016301">
    <property type="term" value="F:kinase activity"/>
    <property type="evidence" value="ECO:0007669"/>
    <property type="project" value="UniProtKB-KW"/>
</dbReference>
<comment type="caution">
    <text evidence="9">The sequence shown here is derived from an EMBL/GenBank/DDBJ whole genome shotgun (WGS) entry which is preliminary data.</text>
</comment>
<dbReference type="RefSeq" id="WP_274996032.1">
    <property type="nucleotide sequence ID" value="NZ_JAJQQP010000011.1"/>
</dbReference>
<dbReference type="InterPro" id="IPR050482">
    <property type="entry name" value="Sensor_HK_TwoCompSys"/>
</dbReference>
<dbReference type="PANTHER" id="PTHR24421">
    <property type="entry name" value="NITRATE/NITRITE SENSOR PROTEIN NARX-RELATED"/>
    <property type="match status" value="1"/>
</dbReference>
<dbReference type="PANTHER" id="PTHR24421:SF10">
    <property type="entry name" value="NITRATE_NITRITE SENSOR PROTEIN NARQ"/>
    <property type="match status" value="1"/>
</dbReference>
<keyword evidence="6" id="KW-0175">Coiled coil</keyword>
<dbReference type="Gene3D" id="1.20.5.1930">
    <property type="match status" value="1"/>
</dbReference>
<keyword evidence="8" id="KW-1133">Transmembrane helix</keyword>
<keyword evidence="4 9" id="KW-0418">Kinase</keyword>
<name>A0ABU2CSS1_9MICO</name>
<evidence type="ECO:0000256" key="2">
    <source>
        <dbReference type="ARBA" id="ARBA00012438"/>
    </source>
</evidence>
<reference evidence="9 10" key="1">
    <citation type="submission" date="2023-07" db="EMBL/GenBank/DDBJ databases">
        <title>Sequencing the genomes of 1000 actinobacteria strains.</title>
        <authorList>
            <person name="Klenk H.-P."/>
        </authorList>
    </citation>
    <scope>NUCLEOTIDE SEQUENCE [LARGE SCALE GENOMIC DNA]</scope>
    <source>
        <strain evidence="9 10">DSM 45554</strain>
    </source>
</reference>
<dbReference type="Gene3D" id="3.30.565.10">
    <property type="entry name" value="Histidine kinase-like ATPase, C-terminal domain"/>
    <property type="match status" value="1"/>
</dbReference>
<keyword evidence="8" id="KW-0812">Transmembrane</keyword>
<gene>
    <name evidence="9" type="ORF">J2S48_003712</name>
</gene>
<feature type="transmembrane region" description="Helical" evidence="8">
    <location>
        <begin position="21"/>
        <end position="42"/>
    </location>
</feature>
<keyword evidence="8" id="KW-0472">Membrane</keyword>
<dbReference type="Proteomes" id="UP001183585">
    <property type="component" value="Unassembled WGS sequence"/>
</dbReference>
<proteinExistence type="predicted"/>
<evidence type="ECO:0000256" key="5">
    <source>
        <dbReference type="ARBA" id="ARBA00023012"/>
    </source>
</evidence>
<keyword evidence="3" id="KW-0808">Transferase</keyword>
<feature type="region of interest" description="Disordered" evidence="7">
    <location>
        <begin position="173"/>
        <end position="198"/>
    </location>
</feature>
<evidence type="ECO:0000313" key="9">
    <source>
        <dbReference type="EMBL" id="MDR7384197.1"/>
    </source>
</evidence>
<dbReference type="EMBL" id="JAVDYE010000001">
    <property type="protein sequence ID" value="MDR7384197.1"/>
    <property type="molecule type" value="Genomic_DNA"/>
</dbReference>
<evidence type="ECO:0000256" key="7">
    <source>
        <dbReference type="SAM" id="MobiDB-lite"/>
    </source>
</evidence>
<dbReference type="SUPFAM" id="SSF55874">
    <property type="entry name" value="ATPase domain of HSP90 chaperone/DNA topoisomerase II/histidine kinase"/>
    <property type="match status" value="1"/>
</dbReference>
<feature type="transmembrane region" description="Helical" evidence="8">
    <location>
        <begin position="62"/>
        <end position="85"/>
    </location>
</feature>
<evidence type="ECO:0000256" key="6">
    <source>
        <dbReference type="SAM" id="Coils"/>
    </source>
</evidence>
<feature type="region of interest" description="Disordered" evidence="7">
    <location>
        <begin position="368"/>
        <end position="396"/>
    </location>
</feature>
<evidence type="ECO:0000256" key="1">
    <source>
        <dbReference type="ARBA" id="ARBA00000085"/>
    </source>
</evidence>
<sequence length="519" mass="53058">MTPPTRIDSEYSPGNAAARSLRLILAAVFAVLLVLAGVDPWWMLALAAVAAPLGLTDGGARLGVVGMAVAVAAGAFAVLVGWADVRDALVTTARGVVTGVLPWSVAIAWRARRAGEADAALSLLREQEARRMRAEADLARQRLQLAESLHDDLGHALSLVAVNLGRLELELERDPETDRSRSAAGPNSAGRESAVRESVGLARSQVSDAVARLGASVQTLRTGLADGGPSMPAEDIQAGLDVLVQDARRAGADVELTGSPGPDALAACGPAVLRVVQEGLTNALKHAPGQPVRVVLDAGSERLLITVRNPLPVPSDGSPAADAPVSAVGGTGVRSLTHHVRARGGSVTAGAADGEYVLRAELLPVSTTRGGAGNGHAAGPSGAESDGTPSQDPLDADAVTHGLFRARRRGGALLLAAVLIPATALVVVAAAIQLSDHLDARRAQLDPEVFARLSVGDTRSGVRPLLPPATLDPPPGADPSCDYYAVTADPLADASGDAYRICWADDRVASTNLVVGGAR</sequence>
<keyword evidence="10" id="KW-1185">Reference proteome</keyword>
<comment type="catalytic activity">
    <reaction evidence="1">
        <text>ATP + protein L-histidine = ADP + protein N-phospho-L-histidine.</text>
        <dbReference type="EC" id="2.7.13.3"/>
    </reaction>
</comment>
<evidence type="ECO:0000256" key="8">
    <source>
        <dbReference type="SAM" id="Phobius"/>
    </source>
</evidence>
<keyword evidence="5" id="KW-0902">Two-component regulatory system</keyword>
<protein>
    <recommendedName>
        <fullName evidence="2">histidine kinase</fullName>
        <ecNumber evidence="2">2.7.13.3</ecNumber>
    </recommendedName>
</protein>
<evidence type="ECO:0000313" key="10">
    <source>
        <dbReference type="Proteomes" id="UP001183585"/>
    </source>
</evidence>
<dbReference type="CDD" id="cd16917">
    <property type="entry name" value="HATPase_UhpB-NarQ-NarX-like"/>
    <property type="match status" value="1"/>
</dbReference>
<evidence type="ECO:0000256" key="3">
    <source>
        <dbReference type="ARBA" id="ARBA00022679"/>
    </source>
</evidence>
<organism evidence="9 10">
    <name type="scientific">Promicromonospora iranensis</name>
    <dbReference type="NCBI Taxonomy" id="1105144"/>
    <lineage>
        <taxon>Bacteria</taxon>
        <taxon>Bacillati</taxon>
        <taxon>Actinomycetota</taxon>
        <taxon>Actinomycetes</taxon>
        <taxon>Micrococcales</taxon>
        <taxon>Promicromonosporaceae</taxon>
        <taxon>Promicromonospora</taxon>
    </lineage>
</organism>